<dbReference type="EMBL" id="JAEKNN010000025">
    <property type="protein sequence ID" value="MBJ7608810.1"/>
    <property type="molecule type" value="Genomic_DNA"/>
</dbReference>
<evidence type="ECO:0000313" key="1">
    <source>
        <dbReference type="EMBL" id="MBJ7608810.1"/>
    </source>
</evidence>
<protein>
    <submittedName>
        <fullName evidence="1">Uncharacterized protein</fullName>
    </submittedName>
</protein>
<dbReference type="AlphaFoldDB" id="A0A934NFM9"/>
<name>A0A934NFM9_9BACT</name>
<comment type="caution">
    <text evidence="1">The sequence shown here is derived from an EMBL/GenBank/DDBJ whole genome shotgun (WGS) entry which is preliminary data.</text>
</comment>
<organism evidence="1 2">
    <name type="scientific">Candidatus Amunia macphersoniae</name>
    <dbReference type="NCBI Taxonomy" id="3127014"/>
    <lineage>
        <taxon>Bacteria</taxon>
        <taxon>Bacillati</taxon>
        <taxon>Candidatus Dormiibacterota</taxon>
        <taxon>Candidatus Dormibacteria</taxon>
        <taxon>Candidatus Aeolococcales</taxon>
        <taxon>Candidatus Aeolococcaceae</taxon>
        <taxon>Candidatus Amunia</taxon>
    </lineage>
</organism>
<dbReference type="InterPro" id="IPR043519">
    <property type="entry name" value="NT_sf"/>
</dbReference>
<dbReference type="Proteomes" id="UP000614410">
    <property type="component" value="Unassembled WGS sequence"/>
</dbReference>
<proteinExistence type="predicted"/>
<reference evidence="1 2" key="1">
    <citation type="submission" date="2020-10" db="EMBL/GenBank/DDBJ databases">
        <title>Ca. Dormibacterota MAGs.</title>
        <authorList>
            <person name="Montgomery K."/>
        </authorList>
    </citation>
    <scope>NUCLEOTIDE SEQUENCE [LARGE SCALE GENOMIC DNA]</scope>
    <source>
        <strain evidence="1">Mitchell_Peninsula_5</strain>
    </source>
</reference>
<dbReference type="SUPFAM" id="SSF81301">
    <property type="entry name" value="Nucleotidyltransferase"/>
    <property type="match status" value="1"/>
</dbReference>
<accession>A0A934NFM9</accession>
<evidence type="ECO:0000313" key="2">
    <source>
        <dbReference type="Proteomes" id="UP000614410"/>
    </source>
</evidence>
<sequence>MNDRTADSSQLDAAAIIAVLNDYGVRFVVIGAFAAIAQQAPIPATRDIHITPETTAENLARLSAALTTLGARIRIAGDPLGLAFDHDATSLADAEMWKLVCVHGEFDISFRPSGFDEGYPQLALHARRMEVQGVQVEIASLDDVITSKEAAGRPKDLRILPALYRHRASRRRDLPAGSAD</sequence>
<gene>
    <name evidence="1" type="ORF">JF887_05195</name>
</gene>
<dbReference type="Gene3D" id="3.30.460.40">
    <property type="match status" value="1"/>
</dbReference>